<evidence type="ECO:0000313" key="1">
    <source>
        <dbReference type="EMBL" id="KAF3496185.1"/>
    </source>
</evidence>
<name>A0ABQ7AEX9_BRACR</name>
<evidence type="ECO:0000313" key="2">
    <source>
        <dbReference type="Proteomes" id="UP000266723"/>
    </source>
</evidence>
<keyword evidence="2" id="KW-1185">Reference proteome</keyword>
<gene>
    <name evidence="1" type="ORF">DY000_02058220</name>
</gene>
<sequence length="121" mass="13264">MASSFQGMKDLAFDLVDVLTVGNLGCLIKDLVPPDLTFHGGFPNPSRFSPVSVPVFHHRHRAAMLTSPSTNTHPLLGLKPFILSKLSLTSQIRRHLRTKIGKIGKALAIFLRCVSSLHLLV</sequence>
<accession>A0ABQ7AEX9</accession>
<protein>
    <submittedName>
        <fullName evidence="1">Uncharacterized protein</fullName>
    </submittedName>
</protein>
<reference evidence="1 2" key="1">
    <citation type="journal article" date="2020" name="BMC Genomics">
        <title>Intraspecific diversification of the crop wild relative Brassica cretica Lam. using demographic model selection.</title>
        <authorList>
            <person name="Kioukis A."/>
            <person name="Michalopoulou V.A."/>
            <person name="Briers L."/>
            <person name="Pirintsos S."/>
            <person name="Studholme D.J."/>
            <person name="Pavlidis P."/>
            <person name="Sarris P.F."/>
        </authorList>
    </citation>
    <scope>NUCLEOTIDE SEQUENCE [LARGE SCALE GENOMIC DNA]</scope>
    <source>
        <strain evidence="2">cv. PFS-1207/04</strain>
    </source>
</reference>
<dbReference type="Proteomes" id="UP000266723">
    <property type="component" value="Unassembled WGS sequence"/>
</dbReference>
<proteinExistence type="predicted"/>
<dbReference type="EMBL" id="QGKV02002055">
    <property type="protein sequence ID" value="KAF3496185.1"/>
    <property type="molecule type" value="Genomic_DNA"/>
</dbReference>
<organism evidence="1 2">
    <name type="scientific">Brassica cretica</name>
    <name type="common">Mustard</name>
    <dbReference type="NCBI Taxonomy" id="69181"/>
    <lineage>
        <taxon>Eukaryota</taxon>
        <taxon>Viridiplantae</taxon>
        <taxon>Streptophyta</taxon>
        <taxon>Embryophyta</taxon>
        <taxon>Tracheophyta</taxon>
        <taxon>Spermatophyta</taxon>
        <taxon>Magnoliopsida</taxon>
        <taxon>eudicotyledons</taxon>
        <taxon>Gunneridae</taxon>
        <taxon>Pentapetalae</taxon>
        <taxon>rosids</taxon>
        <taxon>malvids</taxon>
        <taxon>Brassicales</taxon>
        <taxon>Brassicaceae</taxon>
        <taxon>Brassiceae</taxon>
        <taxon>Brassica</taxon>
    </lineage>
</organism>
<comment type="caution">
    <text evidence="1">The sequence shown here is derived from an EMBL/GenBank/DDBJ whole genome shotgun (WGS) entry which is preliminary data.</text>
</comment>